<feature type="domain" description="T-SNARE coiled-coil homology" evidence="7">
    <location>
        <begin position="1095"/>
        <end position="1147"/>
    </location>
</feature>
<dbReference type="Pfam" id="PF13185">
    <property type="entry name" value="GAF_2"/>
    <property type="match status" value="2"/>
</dbReference>
<gene>
    <name evidence="8" type="ORF">A6X21_20590</name>
</gene>
<name>A0A1C3EHM6_9PLAN</name>
<evidence type="ECO:0000256" key="3">
    <source>
        <dbReference type="ARBA" id="ARBA00023224"/>
    </source>
</evidence>
<comment type="caution">
    <text evidence="8">The sequence shown here is derived from an EMBL/GenBank/DDBJ whole genome shotgun (WGS) entry which is preliminary data.</text>
</comment>
<protein>
    <recommendedName>
        <fullName evidence="10">Chemotaxis protein</fullName>
    </recommendedName>
</protein>
<reference evidence="8 9" key="1">
    <citation type="submission" date="2016-05" db="EMBL/GenBank/DDBJ databases">
        <title>Genomic and physiological characterization of Planctopirus sp. isolated from fresh water lake.</title>
        <authorList>
            <person name="Subhash Y."/>
            <person name="Ramana C."/>
        </authorList>
    </citation>
    <scope>NUCLEOTIDE SEQUENCE [LARGE SCALE GENOMIC DNA]</scope>
    <source>
        <strain evidence="8 9">JC280</strain>
    </source>
</reference>
<sequence>MNRPQVLAYPVAQVEQNVDAKAVASVFPQHLQSVWTAGNGIIAGIQPELLKNALEKGIPLLSRVILDETLFEAFANDLREQTRQIPWTATELFAIQTALLRSLAEVEAHRWNAFRQKTWELALHRLSQILLQSSGAAMPCLGPDRPAHADQRDGIQTQNPTKEVTSNGAIPYTSLTNPLTDSTSHQSELKLQDPTMTTAQILDQIAHSTNGIAPHDLARTESSRMLVEAAPMGLMHISKSGQIITMNHRCLEILRSIAADLQLVPDELLGGPAAVLYERLPQLGQLSANLYSAQRFIHRTSTKLIQVDIHPATVPGGIRDGQVVSFQDVTEKRRLELAAAEAQENQVATNRVLVELQTAESPEDAARKALEAVQKGFGWAYGSYWAMDRNANLLRFAQESGTVNPEFASLTQITTFAEGAGLCGRAWRQRELIFVRDLAQVPDCVRGPVAMRAGVKSGVCFPLIVDDQVVGTMDFFATEELELSTARIETLRSVGRMVSNQIQRLKTASIQAEIAKNVEATNRVQLALSHSNSPAEAVQIALKSVKDVFGWEYGSYWMIDNKDQLLKFSAEDGTVSQEFRRVTETSSFARGVGLNGKAWLNKDLVFVPNLATVTDCVRAPSAQVAGVKSGVALPITMYGEVIGTIDFFVTREITLTKERAEALRAVARALSSTLQQLDAFRMKCMVESMPSNMILADSNFKITYLNPASINLLRTLEKYLPVKADAILGQSIDIFHKDPAYQRNILNNLGGKSRQAQIQVGPEWLNLVISPVTDALGKAVGSMITWDVVTEKLRMENEVTRIQNMMENMPINVLMASSEGVLEYFNPAASQNLKRLENQLPRKVNELKGKPFDLFSRQTELQSRILGNPGNLPFTTRVQLGTDHLDVQVNAIYDKKGDYVGPMVTFTIITEQVQMADTFEKDIRGIVEIVTSSATEMQASAKSLAATSDETARQAQVVAAASEEATRNVETVSSASEELSKSISEIARHVQDASKMTATAVHDAEKTNATIRDLGVSSNEIGQVVKVITSIAQQTNLLALNATIEAARAGEAGKGFAVVANEVKELARQTAKATEEISQKINAIQNATGVAITAIGSIGESIRKINEISTTIASAVEEQSAATNEISRNVSEAARGTAEVSSNIAGVSQAADEGGKGAGDILTAAEGLAIESNRLDQATTQFLQKLRSH</sequence>
<keyword evidence="2" id="KW-1003">Cell membrane</keyword>
<dbReference type="Proteomes" id="UP000094828">
    <property type="component" value="Unassembled WGS sequence"/>
</dbReference>
<keyword evidence="9" id="KW-1185">Reference proteome</keyword>
<organism evidence="8 9">
    <name type="scientific">Planctopirus hydrillae</name>
    <dbReference type="NCBI Taxonomy" id="1841610"/>
    <lineage>
        <taxon>Bacteria</taxon>
        <taxon>Pseudomonadati</taxon>
        <taxon>Planctomycetota</taxon>
        <taxon>Planctomycetia</taxon>
        <taxon>Planctomycetales</taxon>
        <taxon>Planctomycetaceae</taxon>
        <taxon>Planctopirus</taxon>
    </lineage>
</organism>
<dbReference type="SMART" id="SM00065">
    <property type="entry name" value="GAF"/>
    <property type="match status" value="2"/>
</dbReference>
<dbReference type="SUPFAM" id="SSF58104">
    <property type="entry name" value="Methyl-accepting chemotaxis protein (MCP) signaling domain"/>
    <property type="match status" value="1"/>
</dbReference>
<dbReference type="InterPro" id="IPR000727">
    <property type="entry name" value="T_SNARE_dom"/>
</dbReference>
<feature type="domain" description="Methyl-accepting transducer" evidence="6">
    <location>
        <begin position="933"/>
        <end position="1169"/>
    </location>
</feature>
<evidence type="ECO:0000256" key="4">
    <source>
        <dbReference type="PROSITE-ProRule" id="PRU00284"/>
    </source>
</evidence>
<dbReference type="PROSITE" id="PS50111">
    <property type="entry name" value="CHEMOTAXIS_TRANSDUC_2"/>
    <property type="match status" value="1"/>
</dbReference>
<dbReference type="Gene3D" id="3.30.450.20">
    <property type="entry name" value="PAS domain"/>
    <property type="match status" value="3"/>
</dbReference>
<dbReference type="OrthoDB" id="221239at2"/>
<accession>A0A1C3EHM6</accession>
<dbReference type="AlphaFoldDB" id="A0A1C3EHM6"/>
<dbReference type="InterPro" id="IPR000014">
    <property type="entry name" value="PAS"/>
</dbReference>
<dbReference type="PANTHER" id="PTHR32089">
    <property type="entry name" value="METHYL-ACCEPTING CHEMOTAXIS PROTEIN MCPB"/>
    <property type="match status" value="1"/>
</dbReference>
<dbReference type="Pfam" id="PF00015">
    <property type="entry name" value="MCPsignal"/>
    <property type="match status" value="1"/>
</dbReference>
<keyword evidence="2" id="KW-0997">Cell inner membrane</keyword>
<dbReference type="EMBL" id="LYDR01000063">
    <property type="protein sequence ID" value="ODA32740.1"/>
    <property type="molecule type" value="Genomic_DNA"/>
</dbReference>
<dbReference type="InterPro" id="IPR003018">
    <property type="entry name" value="GAF"/>
</dbReference>
<dbReference type="InterPro" id="IPR029016">
    <property type="entry name" value="GAF-like_dom_sf"/>
</dbReference>
<comment type="subcellular location">
    <subcellularLocation>
        <location evidence="1">Cell inner membrane</location>
        <topology evidence="1">Multi-pass membrane protein</topology>
    </subcellularLocation>
</comment>
<dbReference type="SMART" id="SM00091">
    <property type="entry name" value="PAS"/>
    <property type="match status" value="3"/>
</dbReference>
<evidence type="ECO:0000256" key="5">
    <source>
        <dbReference type="SAM" id="MobiDB-lite"/>
    </source>
</evidence>
<keyword evidence="2" id="KW-0472">Membrane</keyword>
<evidence type="ECO:0000313" key="8">
    <source>
        <dbReference type="EMBL" id="ODA32740.1"/>
    </source>
</evidence>
<feature type="region of interest" description="Disordered" evidence="5">
    <location>
        <begin position="146"/>
        <end position="187"/>
    </location>
</feature>
<evidence type="ECO:0000256" key="2">
    <source>
        <dbReference type="ARBA" id="ARBA00022519"/>
    </source>
</evidence>
<evidence type="ECO:0000256" key="1">
    <source>
        <dbReference type="ARBA" id="ARBA00004429"/>
    </source>
</evidence>
<dbReference type="SMART" id="SM00283">
    <property type="entry name" value="MA"/>
    <property type="match status" value="1"/>
</dbReference>
<evidence type="ECO:0000259" key="7">
    <source>
        <dbReference type="PROSITE" id="PS50192"/>
    </source>
</evidence>
<dbReference type="Pfam" id="PF13596">
    <property type="entry name" value="PAS_10"/>
    <property type="match status" value="1"/>
</dbReference>
<feature type="compositionally biased region" description="Polar residues" evidence="5">
    <location>
        <begin position="154"/>
        <end position="186"/>
    </location>
</feature>
<dbReference type="SUPFAM" id="SSF55781">
    <property type="entry name" value="GAF domain-like"/>
    <property type="match status" value="2"/>
</dbReference>
<keyword evidence="3 4" id="KW-0807">Transducer</keyword>
<proteinExistence type="predicted"/>
<dbReference type="CDD" id="cd11386">
    <property type="entry name" value="MCP_signal"/>
    <property type="match status" value="1"/>
</dbReference>
<evidence type="ECO:0008006" key="10">
    <source>
        <dbReference type="Google" id="ProtNLM"/>
    </source>
</evidence>
<dbReference type="GO" id="GO:0007165">
    <property type="term" value="P:signal transduction"/>
    <property type="evidence" value="ECO:0007669"/>
    <property type="project" value="UniProtKB-KW"/>
</dbReference>
<dbReference type="Gene3D" id="3.30.450.40">
    <property type="match status" value="2"/>
</dbReference>
<dbReference type="InterPro" id="IPR004089">
    <property type="entry name" value="MCPsignal_dom"/>
</dbReference>
<dbReference type="GO" id="GO:0005886">
    <property type="term" value="C:plasma membrane"/>
    <property type="evidence" value="ECO:0007669"/>
    <property type="project" value="UniProtKB-SubCell"/>
</dbReference>
<dbReference type="PANTHER" id="PTHR32089:SF112">
    <property type="entry name" value="LYSOZYME-LIKE PROTEIN-RELATED"/>
    <property type="match status" value="1"/>
</dbReference>
<dbReference type="PROSITE" id="PS50192">
    <property type="entry name" value="T_SNARE"/>
    <property type="match status" value="1"/>
</dbReference>
<evidence type="ECO:0000259" key="6">
    <source>
        <dbReference type="PROSITE" id="PS50111"/>
    </source>
</evidence>
<dbReference type="Gene3D" id="1.10.287.950">
    <property type="entry name" value="Methyl-accepting chemotaxis protein"/>
    <property type="match status" value="1"/>
</dbReference>
<dbReference type="STRING" id="1841610.A6X21_20590"/>
<evidence type="ECO:0000313" key="9">
    <source>
        <dbReference type="Proteomes" id="UP000094828"/>
    </source>
</evidence>
<dbReference type="RefSeq" id="WP_068847251.1">
    <property type="nucleotide sequence ID" value="NZ_LYDR01000063.1"/>
</dbReference>